<accession>A0A6J4NEJ8</accession>
<sequence>MAQRFRSISVDGLDAPAELFERNKHNVSQWPVVTAFRRGERLQAVTGNNANQIMIADRKHTGYKPPDSSVEK</sequence>
<dbReference type="EMBL" id="CADCTZ010001167">
    <property type="protein sequence ID" value="CAA9383008.1"/>
    <property type="molecule type" value="Genomic_DNA"/>
</dbReference>
<dbReference type="AlphaFoldDB" id="A0A6J4NEJ8"/>
<proteinExistence type="predicted"/>
<reference evidence="1" key="1">
    <citation type="submission" date="2020-02" db="EMBL/GenBank/DDBJ databases">
        <authorList>
            <person name="Meier V. D."/>
        </authorList>
    </citation>
    <scope>NUCLEOTIDE SEQUENCE</scope>
    <source>
        <strain evidence="1">AVDCRST_MAG84</strain>
    </source>
</reference>
<protein>
    <submittedName>
        <fullName evidence="1">Uncharacterized protein</fullName>
    </submittedName>
</protein>
<name>A0A6J4NEJ8_9CYAN</name>
<gene>
    <name evidence="1" type="ORF">AVDCRST_MAG84-5189</name>
</gene>
<organism evidence="1">
    <name type="scientific">uncultured Microcoleus sp</name>
    <dbReference type="NCBI Taxonomy" id="259945"/>
    <lineage>
        <taxon>Bacteria</taxon>
        <taxon>Bacillati</taxon>
        <taxon>Cyanobacteriota</taxon>
        <taxon>Cyanophyceae</taxon>
        <taxon>Oscillatoriophycideae</taxon>
        <taxon>Oscillatoriales</taxon>
        <taxon>Microcoleaceae</taxon>
        <taxon>Microcoleus</taxon>
        <taxon>environmental samples</taxon>
    </lineage>
</organism>
<evidence type="ECO:0000313" key="1">
    <source>
        <dbReference type="EMBL" id="CAA9383008.1"/>
    </source>
</evidence>